<organism evidence="4">
    <name type="scientific">Eremomyces bilateralis CBS 781.70</name>
    <dbReference type="NCBI Taxonomy" id="1392243"/>
    <lineage>
        <taxon>Eukaryota</taxon>
        <taxon>Fungi</taxon>
        <taxon>Dikarya</taxon>
        <taxon>Ascomycota</taxon>
        <taxon>Pezizomycotina</taxon>
        <taxon>Dothideomycetes</taxon>
        <taxon>Dothideomycetes incertae sedis</taxon>
        <taxon>Eremomycetales</taxon>
        <taxon>Eremomycetaceae</taxon>
        <taxon>Eremomyces</taxon>
    </lineage>
</organism>
<reference evidence="6" key="3">
    <citation type="submission" date="2025-04" db="UniProtKB">
        <authorList>
            <consortium name="RefSeq"/>
        </authorList>
    </citation>
    <scope>IDENTIFICATION</scope>
    <source>
        <strain evidence="6">CBS 781.70</strain>
    </source>
</reference>
<feature type="compositionally biased region" description="Polar residues" evidence="3">
    <location>
        <begin position="35"/>
        <end position="45"/>
    </location>
</feature>
<dbReference type="Proteomes" id="UP000504638">
    <property type="component" value="Unplaced"/>
</dbReference>
<dbReference type="GO" id="GO:0000400">
    <property type="term" value="F:four-way junction DNA binding"/>
    <property type="evidence" value="ECO:0007669"/>
    <property type="project" value="TreeGrafter"/>
</dbReference>
<dbReference type="GO" id="GO:0033063">
    <property type="term" value="C:Rad51B-Rad51C-Rad51D-XRCC2 complex"/>
    <property type="evidence" value="ECO:0007669"/>
    <property type="project" value="TreeGrafter"/>
</dbReference>
<evidence type="ECO:0000313" key="6">
    <source>
        <dbReference type="RefSeq" id="XP_033538178.1"/>
    </source>
</evidence>
<reference evidence="6" key="2">
    <citation type="submission" date="2020-04" db="EMBL/GenBank/DDBJ databases">
        <authorList>
            <consortium name="NCBI Genome Project"/>
        </authorList>
    </citation>
    <scope>NUCLEOTIDE SEQUENCE</scope>
    <source>
        <strain evidence="6">CBS 781.70</strain>
    </source>
</reference>
<dbReference type="GO" id="GO:0005657">
    <property type="term" value="C:replication fork"/>
    <property type="evidence" value="ECO:0007669"/>
    <property type="project" value="TreeGrafter"/>
</dbReference>
<sequence>MAAATPYLADQLLLLERSRRQNNQQPKDAEVPQTRGANDETNNTNSLTFLLDDHEGLQIAPGITAISGEASTGKTYLSFRLLAEHLLESLGSSAAIVDTTGVLDLFWLRQVLAATIDGRQSGQSKADAASCLTGLLARIRIIRVFDHIGIQEALDEVKATHDMPDPKDNTRGPADKVEGKVDFVVIDNLSNCFTPLIKTGYTSGNAVLSSFLRSLNALCRSHSVTVVVINTALPPRRPGFSTYSTLPTAIFSDDSAQQASFSLDNIRPTSSVFSTRAAQAQPALGRALQRFASLHIFMHAAASTRGDRAADDHAHSGFHGTGYIGSSGSYHLVVEVIGDKSGGRRGRWDAFRIGRMGEMDQLK</sequence>
<evidence type="ECO:0008006" key="7">
    <source>
        <dbReference type="Google" id="ProtNLM"/>
    </source>
</evidence>
<evidence type="ECO:0000313" key="4">
    <source>
        <dbReference type="EMBL" id="KAF1816547.1"/>
    </source>
</evidence>
<proteinExistence type="predicted"/>
<dbReference type="InterPro" id="IPR051988">
    <property type="entry name" value="HRR_RAD51_Paralog"/>
</dbReference>
<protein>
    <recommendedName>
        <fullName evidence="7">P-loop containing nucleoside triphosphate hydrolase protein</fullName>
    </recommendedName>
</protein>
<comment type="subcellular location">
    <subcellularLocation>
        <location evidence="1">Nucleus</location>
    </subcellularLocation>
</comment>
<feature type="region of interest" description="Disordered" evidence="3">
    <location>
        <begin position="19"/>
        <end position="45"/>
    </location>
</feature>
<dbReference type="OrthoDB" id="336321at2759"/>
<dbReference type="GeneID" id="54414316"/>
<dbReference type="AlphaFoldDB" id="A0A6G1GEP1"/>
<name>A0A6G1GEP1_9PEZI</name>
<dbReference type="GO" id="GO:0042148">
    <property type="term" value="P:DNA strand invasion"/>
    <property type="evidence" value="ECO:0007669"/>
    <property type="project" value="TreeGrafter"/>
</dbReference>
<reference evidence="4 6" key="1">
    <citation type="submission" date="2020-01" db="EMBL/GenBank/DDBJ databases">
        <authorList>
            <consortium name="DOE Joint Genome Institute"/>
            <person name="Haridas S."/>
            <person name="Albert R."/>
            <person name="Binder M."/>
            <person name="Bloem J."/>
            <person name="Labutti K."/>
            <person name="Salamov A."/>
            <person name="Andreopoulos B."/>
            <person name="Baker S.E."/>
            <person name="Barry K."/>
            <person name="Bills G."/>
            <person name="Bluhm B.H."/>
            <person name="Cannon C."/>
            <person name="Castanera R."/>
            <person name="Culley D.E."/>
            <person name="Daum C."/>
            <person name="Ezra D."/>
            <person name="Gonzalez J.B."/>
            <person name="Henrissat B."/>
            <person name="Kuo A."/>
            <person name="Liang C."/>
            <person name="Lipzen A."/>
            <person name="Lutzoni F."/>
            <person name="Magnuson J."/>
            <person name="Mondo S."/>
            <person name="Nolan M."/>
            <person name="Ohm R."/>
            <person name="Pangilinan J."/>
            <person name="Park H.-J."/>
            <person name="Ramirez L."/>
            <person name="Alfaro M."/>
            <person name="Sun H."/>
            <person name="Tritt A."/>
            <person name="Yoshinaga Y."/>
            <person name="Zwiers L.-H."/>
            <person name="Turgeon B.G."/>
            <person name="Goodwin S.B."/>
            <person name="Spatafora J.W."/>
            <person name="Crous P.W."/>
            <person name="Grigoriev I.V."/>
        </authorList>
    </citation>
    <scope>NUCLEOTIDE SEQUENCE</scope>
    <source>
        <strain evidence="4 6">CBS 781.70</strain>
    </source>
</reference>
<dbReference type="EMBL" id="ML975150">
    <property type="protein sequence ID" value="KAF1816547.1"/>
    <property type="molecule type" value="Genomic_DNA"/>
</dbReference>
<evidence type="ECO:0000313" key="5">
    <source>
        <dbReference type="Proteomes" id="UP000504638"/>
    </source>
</evidence>
<evidence type="ECO:0000256" key="1">
    <source>
        <dbReference type="ARBA" id="ARBA00004123"/>
    </source>
</evidence>
<evidence type="ECO:0000256" key="2">
    <source>
        <dbReference type="ARBA" id="ARBA00023242"/>
    </source>
</evidence>
<keyword evidence="2" id="KW-0539">Nucleus</keyword>
<dbReference type="GO" id="GO:0007131">
    <property type="term" value="P:reciprocal meiotic recombination"/>
    <property type="evidence" value="ECO:0007669"/>
    <property type="project" value="TreeGrafter"/>
</dbReference>
<dbReference type="GO" id="GO:0000723">
    <property type="term" value="P:telomere maintenance"/>
    <property type="evidence" value="ECO:0007669"/>
    <property type="project" value="TreeGrafter"/>
</dbReference>
<dbReference type="Gene3D" id="3.40.50.300">
    <property type="entry name" value="P-loop containing nucleotide triphosphate hydrolases"/>
    <property type="match status" value="1"/>
</dbReference>
<dbReference type="RefSeq" id="XP_033538178.1">
    <property type="nucleotide sequence ID" value="XM_033673746.1"/>
</dbReference>
<keyword evidence="5" id="KW-1185">Reference proteome</keyword>
<dbReference type="GO" id="GO:0005815">
    <property type="term" value="C:microtubule organizing center"/>
    <property type="evidence" value="ECO:0007669"/>
    <property type="project" value="TreeGrafter"/>
</dbReference>
<gene>
    <name evidence="4 6" type="ORF">P152DRAFT_127479</name>
</gene>
<evidence type="ECO:0000256" key="3">
    <source>
        <dbReference type="SAM" id="MobiDB-lite"/>
    </source>
</evidence>
<dbReference type="GO" id="GO:0000724">
    <property type="term" value="P:double-strand break repair via homologous recombination"/>
    <property type="evidence" value="ECO:0007669"/>
    <property type="project" value="TreeGrafter"/>
</dbReference>
<dbReference type="GO" id="GO:0008094">
    <property type="term" value="F:ATP-dependent activity, acting on DNA"/>
    <property type="evidence" value="ECO:0007669"/>
    <property type="project" value="TreeGrafter"/>
</dbReference>
<accession>A0A6G1GEP1</accession>
<dbReference type="PANTHER" id="PTHR46457">
    <property type="entry name" value="DNA REPAIR PROTEIN RAD51 HOMOLOG 4"/>
    <property type="match status" value="1"/>
</dbReference>
<dbReference type="GO" id="GO:0003697">
    <property type="term" value="F:single-stranded DNA binding"/>
    <property type="evidence" value="ECO:0007669"/>
    <property type="project" value="TreeGrafter"/>
</dbReference>
<dbReference type="InterPro" id="IPR027417">
    <property type="entry name" value="P-loop_NTPase"/>
</dbReference>
<dbReference type="PANTHER" id="PTHR46457:SF1">
    <property type="entry name" value="DNA REPAIR PROTEIN RAD51 HOMOLOG 4"/>
    <property type="match status" value="1"/>
</dbReference>
<dbReference type="SUPFAM" id="SSF52540">
    <property type="entry name" value="P-loop containing nucleoside triphosphate hydrolases"/>
    <property type="match status" value="1"/>
</dbReference>